<dbReference type="Proteomes" id="UP000011058">
    <property type="component" value="Chromosome"/>
</dbReference>
<dbReference type="PATRIC" id="fig|1166018.3.peg.5024"/>
<dbReference type="KEGG" id="fae:FAES_3246"/>
<dbReference type="AlphaFoldDB" id="I0KAV2"/>
<name>I0KAV2_9BACT</name>
<protein>
    <submittedName>
        <fullName evidence="1">Uncharacterized protein</fullName>
    </submittedName>
</protein>
<accession>I0KAV2</accession>
<evidence type="ECO:0000313" key="2">
    <source>
        <dbReference type="Proteomes" id="UP000011058"/>
    </source>
</evidence>
<organism evidence="1 2">
    <name type="scientific">Fibrella aestuarina BUZ 2</name>
    <dbReference type="NCBI Taxonomy" id="1166018"/>
    <lineage>
        <taxon>Bacteria</taxon>
        <taxon>Pseudomonadati</taxon>
        <taxon>Bacteroidota</taxon>
        <taxon>Cytophagia</taxon>
        <taxon>Cytophagales</taxon>
        <taxon>Spirosomataceae</taxon>
        <taxon>Fibrella</taxon>
    </lineage>
</organism>
<sequence>MNISSVFPAYEPILRTPDCQPEFDQVVYYSGATNVTPLEENGLLRFKGALSNVPDNDGPELGVPLIDILPGGKGVGLRCCNAATKQKVRYAVIAPQTQPVMLHLRPVSTCVAPKELDEETPIFVGYDEGRIETAAQKAADAARQFNLYYGLYGNATAVTENGTSYVEIEVLKPGDFFHMKGTDGLSAASIVVPGKNVGLTPALIASLFPGEAVPAGTCLRAIELDYMEYQAAELLGQMTSSFGQTTQRMVPIQRRCVALFADNANATAAHDAAVTILKAQKHLFTTGATPTCQDFLVYPFSVDRADGGDAAAMATAKTDYSAVTIQRVAYRNGRSLYTVTRTASAKPAVVTAGDVIGTGTALALS</sequence>
<keyword evidence="2" id="KW-1185">Reference proteome</keyword>
<evidence type="ECO:0000313" key="1">
    <source>
        <dbReference type="EMBL" id="CCH01255.1"/>
    </source>
</evidence>
<dbReference type="STRING" id="1166018.FAES_3246"/>
<dbReference type="RefSeq" id="WP_015332354.1">
    <property type="nucleotide sequence ID" value="NC_020054.1"/>
</dbReference>
<gene>
    <name evidence="1" type="ORF">FAES_3246</name>
</gene>
<dbReference type="EMBL" id="HE796683">
    <property type="protein sequence ID" value="CCH01255.1"/>
    <property type="molecule type" value="Genomic_DNA"/>
</dbReference>
<reference evidence="1 2" key="1">
    <citation type="journal article" date="2012" name="J. Bacteriol.">
        <title>Genome Sequence of Fibrella aestuarina BUZ 2T, a Filamentous Marine Bacterium.</title>
        <authorList>
            <person name="Filippini M."/>
            <person name="Qi W."/>
            <person name="Blom J."/>
            <person name="Goesmann A."/>
            <person name="Smits T.H."/>
            <person name="Bagheri H.C."/>
        </authorList>
    </citation>
    <scope>NUCLEOTIDE SEQUENCE [LARGE SCALE GENOMIC DNA]</scope>
    <source>
        <strain evidence="2">BUZ 2T</strain>
    </source>
</reference>
<proteinExistence type="predicted"/>
<dbReference type="HOGENOM" id="CLU_758090_0_0_10"/>